<evidence type="ECO:0000313" key="2">
    <source>
        <dbReference type="Proteomes" id="UP001551482"/>
    </source>
</evidence>
<evidence type="ECO:0000313" key="1">
    <source>
        <dbReference type="EMBL" id="MEU8138880.1"/>
    </source>
</evidence>
<keyword evidence="2" id="KW-1185">Reference proteome</keyword>
<dbReference type="RefSeq" id="WP_358362627.1">
    <property type="nucleotide sequence ID" value="NZ_JBEZFP010000143.1"/>
</dbReference>
<gene>
    <name evidence="1" type="ORF">AB0C36_35940</name>
</gene>
<protein>
    <submittedName>
        <fullName evidence="1">Uncharacterized protein</fullName>
    </submittedName>
</protein>
<organism evidence="1 2">
    <name type="scientific">Streptodolium elevatio</name>
    <dbReference type="NCBI Taxonomy" id="3157996"/>
    <lineage>
        <taxon>Bacteria</taxon>
        <taxon>Bacillati</taxon>
        <taxon>Actinomycetota</taxon>
        <taxon>Actinomycetes</taxon>
        <taxon>Kitasatosporales</taxon>
        <taxon>Streptomycetaceae</taxon>
        <taxon>Streptodolium</taxon>
    </lineage>
</organism>
<accession>A0ABV3DSZ9</accession>
<sequence>MTHAAPVLDGLTITDLMDSPAIPARSPLGTVLRTQVGADSLTGFSSYVSDDTASGFSSYVSDDSASGFSSYVADYSASGFSSYVADVAPSGFSSHVDIDQKR</sequence>
<dbReference type="Proteomes" id="UP001551482">
    <property type="component" value="Unassembled WGS sequence"/>
</dbReference>
<comment type="caution">
    <text evidence="1">The sequence shown here is derived from an EMBL/GenBank/DDBJ whole genome shotgun (WGS) entry which is preliminary data.</text>
</comment>
<reference evidence="1 2" key="1">
    <citation type="submission" date="2024-06" db="EMBL/GenBank/DDBJ databases">
        <title>The Natural Products Discovery Center: Release of the First 8490 Sequenced Strains for Exploring Actinobacteria Biosynthetic Diversity.</title>
        <authorList>
            <person name="Kalkreuter E."/>
            <person name="Kautsar S.A."/>
            <person name="Yang D."/>
            <person name="Bader C.D."/>
            <person name="Teijaro C.N."/>
            <person name="Fluegel L."/>
            <person name="Davis C.M."/>
            <person name="Simpson J.R."/>
            <person name="Lauterbach L."/>
            <person name="Steele A.D."/>
            <person name="Gui C."/>
            <person name="Meng S."/>
            <person name="Li G."/>
            <person name="Viehrig K."/>
            <person name="Ye F."/>
            <person name="Su P."/>
            <person name="Kiefer A.F."/>
            <person name="Nichols A."/>
            <person name="Cepeda A.J."/>
            <person name="Yan W."/>
            <person name="Fan B."/>
            <person name="Jiang Y."/>
            <person name="Adhikari A."/>
            <person name="Zheng C.-J."/>
            <person name="Schuster L."/>
            <person name="Cowan T.M."/>
            <person name="Smanski M.J."/>
            <person name="Chevrette M.G."/>
            <person name="De Carvalho L.P.S."/>
            <person name="Shen B."/>
        </authorList>
    </citation>
    <scope>NUCLEOTIDE SEQUENCE [LARGE SCALE GENOMIC DNA]</scope>
    <source>
        <strain evidence="1 2">NPDC048946</strain>
    </source>
</reference>
<name>A0ABV3DSZ9_9ACTN</name>
<proteinExistence type="predicted"/>
<dbReference type="EMBL" id="JBEZFP010000143">
    <property type="protein sequence ID" value="MEU8138880.1"/>
    <property type="molecule type" value="Genomic_DNA"/>
</dbReference>